<dbReference type="Proteomes" id="UP001165369">
    <property type="component" value="Unassembled WGS sequence"/>
</dbReference>
<proteinExistence type="predicted"/>
<name>A0ABT0SXY1_9GAMM</name>
<comment type="caution">
    <text evidence="1">The sequence shown here is derived from an EMBL/GenBank/DDBJ whole genome shotgun (WGS) entry which is preliminary data.</text>
</comment>
<reference evidence="1" key="1">
    <citation type="submission" date="2022-05" db="EMBL/GenBank/DDBJ databases">
        <title>Halomonas geminus sp. nov. and Halomonas llamarensis sp. nov. isolated from high-altitude salars of the Atacama Desert.</title>
        <authorList>
            <person name="Hintersatz C."/>
            <person name="Rojas L.A."/>
            <person name="Wei T.-S."/>
            <person name="Kutschke S."/>
            <person name="Lehmann F."/>
            <person name="Jain R."/>
            <person name="Pollmann K."/>
        </authorList>
    </citation>
    <scope>NUCLEOTIDE SEQUENCE</scope>
    <source>
        <strain evidence="1">ATCH28</strain>
    </source>
</reference>
<evidence type="ECO:0000313" key="2">
    <source>
        <dbReference type="Proteomes" id="UP001165369"/>
    </source>
</evidence>
<dbReference type="EMBL" id="JAMJPK010000001">
    <property type="protein sequence ID" value="MCL7939428.1"/>
    <property type="molecule type" value="Genomic_DNA"/>
</dbReference>
<dbReference type="RefSeq" id="WP_250059419.1">
    <property type="nucleotide sequence ID" value="NZ_JAMJPK010000001.1"/>
</dbReference>
<protein>
    <submittedName>
        <fullName evidence="1">Uncharacterized protein</fullName>
    </submittedName>
</protein>
<gene>
    <name evidence="1" type="ORF">M8009_03795</name>
</gene>
<keyword evidence="2" id="KW-1185">Reference proteome</keyword>
<accession>A0ABT0SXY1</accession>
<sequence>MRIADSQVRWVALFESIISQANTDALGKGVAGAEPRHEASTGQLDDPFRELGVEDMRAWGKPMHVLYDLKYALPKAEVHIRL</sequence>
<evidence type="ECO:0000313" key="1">
    <source>
        <dbReference type="EMBL" id="MCL7939428.1"/>
    </source>
</evidence>
<organism evidence="1 2">
    <name type="scientific">Halomonas gemina</name>
    <dbReference type="NCBI Taxonomy" id="2945105"/>
    <lineage>
        <taxon>Bacteria</taxon>
        <taxon>Pseudomonadati</taxon>
        <taxon>Pseudomonadota</taxon>
        <taxon>Gammaproteobacteria</taxon>
        <taxon>Oceanospirillales</taxon>
        <taxon>Halomonadaceae</taxon>
        <taxon>Halomonas</taxon>
    </lineage>
</organism>